<evidence type="ECO:0000256" key="1">
    <source>
        <dbReference type="ARBA" id="ARBA00004141"/>
    </source>
</evidence>
<evidence type="ECO:0000256" key="2">
    <source>
        <dbReference type="ARBA" id="ARBA00022692"/>
    </source>
</evidence>
<dbReference type="Gene3D" id="6.10.280.80">
    <property type="entry name" value="NCX, peripheral helical region"/>
    <property type="match status" value="1"/>
</dbReference>
<dbReference type="InterPro" id="IPR004481">
    <property type="entry name" value="K/Na/Ca-exchanger"/>
</dbReference>
<sequence length="319" mass="33050">MIDILMVVGGLILLFFGGEGLIRGAVSLARNFGLSKLLVSAVIVGFGTSMPEMTVSVGAALKGASDIAIGNVVGSNIANILLIVGLAAVLYPITIAGNSIKRDVFVMLGASLALCGLATMGMVSFFAGLIMFLALVAYIVWSYCQDKKVCSDVAHHIEEDVEGEPRLSRMTAAGFALGGLVLLIGGAYILVEGAVSIARGFGISEAVIGLTVVAVGTSLPELATAFIAAMRKHSDVVIGNILGSNIFNILSILGVTAIISPIPISSHIAAYDVWIMLGVSAFLSVYLLRGMTIGRISGAAMLVAYTAYTVWLYMNGTPT</sequence>
<feature type="transmembrane region" description="Helical" evidence="5">
    <location>
        <begin position="105"/>
        <end position="138"/>
    </location>
</feature>
<evidence type="ECO:0000313" key="7">
    <source>
        <dbReference type="EMBL" id="AGH98715.1"/>
    </source>
</evidence>
<evidence type="ECO:0000256" key="4">
    <source>
        <dbReference type="ARBA" id="ARBA00023136"/>
    </source>
</evidence>
<feature type="transmembrane region" description="Helical" evidence="5">
    <location>
        <begin position="37"/>
        <end position="61"/>
    </location>
</feature>
<keyword evidence="4 5" id="KW-0472">Membrane</keyword>
<gene>
    <name evidence="7" type="ORF">A11S_1914</name>
</gene>
<dbReference type="AlphaFoldDB" id="M4VJP2"/>
<dbReference type="PANTHER" id="PTHR10846:SF8">
    <property type="entry name" value="INNER MEMBRANE PROTEIN YRBG"/>
    <property type="match status" value="1"/>
</dbReference>
<dbReference type="Pfam" id="PF01699">
    <property type="entry name" value="Na_Ca_ex"/>
    <property type="match status" value="2"/>
</dbReference>
<dbReference type="RefSeq" id="WP_015468242.1">
    <property type="nucleotide sequence ID" value="NC_020812.1"/>
</dbReference>
<proteinExistence type="predicted"/>
<dbReference type="InterPro" id="IPR044880">
    <property type="entry name" value="NCX_ion-bd_dom_sf"/>
</dbReference>
<dbReference type="GO" id="GO:0005886">
    <property type="term" value="C:plasma membrane"/>
    <property type="evidence" value="ECO:0007669"/>
    <property type="project" value="TreeGrafter"/>
</dbReference>
<dbReference type="EMBL" id="CP003538">
    <property type="protein sequence ID" value="AGH98715.1"/>
    <property type="molecule type" value="Genomic_DNA"/>
</dbReference>
<accession>M4VJP2</accession>
<dbReference type="HOGENOM" id="CLU_007948_0_3_5"/>
<evidence type="ECO:0000259" key="6">
    <source>
        <dbReference type="Pfam" id="PF01699"/>
    </source>
</evidence>
<name>M4VJP2_9BACT</name>
<evidence type="ECO:0000256" key="5">
    <source>
        <dbReference type="SAM" id="Phobius"/>
    </source>
</evidence>
<dbReference type="InterPro" id="IPR004837">
    <property type="entry name" value="NaCa_Exmemb"/>
</dbReference>
<evidence type="ECO:0000313" key="8">
    <source>
        <dbReference type="Proteomes" id="UP000011932"/>
    </source>
</evidence>
<protein>
    <submittedName>
        <fullName evidence="7">Inner membrane protein YrbG, predicted calcium/sodium:proton antiporter</fullName>
    </submittedName>
</protein>
<feature type="domain" description="Sodium/calcium exchanger membrane region" evidence="6">
    <location>
        <begin position="4"/>
        <end position="143"/>
    </location>
</feature>
<comment type="subcellular location">
    <subcellularLocation>
        <location evidence="1">Membrane</location>
        <topology evidence="1">Multi-pass membrane protein</topology>
    </subcellularLocation>
</comment>
<feature type="transmembrane region" description="Helical" evidence="5">
    <location>
        <begin position="206"/>
        <end position="229"/>
    </location>
</feature>
<dbReference type="GO" id="GO:0006874">
    <property type="term" value="P:intracellular calcium ion homeostasis"/>
    <property type="evidence" value="ECO:0007669"/>
    <property type="project" value="TreeGrafter"/>
</dbReference>
<dbReference type="STRING" id="349215.A11S_1914"/>
<dbReference type="GO" id="GO:0005262">
    <property type="term" value="F:calcium channel activity"/>
    <property type="evidence" value="ECO:0007669"/>
    <property type="project" value="TreeGrafter"/>
</dbReference>
<feature type="domain" description="Sodium/calcium exchanger membrane region" evidence="6">
    <location>
        <begin position="173"/>
        <end position="313"/>
    </location>
</feature>
<evidence type="ECO:0000256" key="3">
    <source>
        <dbReference type="ARBA" id="ARBA00022989"/>
    </source>
</evidence>
<feature type="transmembrane region" description="Helical" evidence="5">
    <location>
        <begin position="295"/>
        <end position="314"/>
    </location>
</feature>
<feature type="transmembrane region" description="Helical" evidence="5">
    <location>
        <begin position="241"/>
        <end position="262"/>
    </location>
</feature>
<keyword evidence="3 5" id="KW-1133">Transmembrane helix</keyword>
<organism evidence="7 8">
    <name type="scientific">Micavibrio aeruginosavorus EPB</name>
    <dbReference type="NCBI Taxonomy" id="349215"/>
    <lineage>
        <taxon>Bacteria</taxon>
        <taxon>Pseudomonadati</taxon>
        <taxon>Bdellovibrionota</taxon>
        <taxon>Bdellovibrionia</taxon>
        <taxon>Bdellovibrionales</taxon>
        <taxon>Pseudobdellovibrionaceae</taxon>
        <taxon>Micavibrio</taxon>
    </lineage>
</organism>
<dbReference type="Gene3D" id="1.20.1420.30">
    <property type="entry name" value="NCX, central ion-binding region"/>
    <property type="match status" value="2"/>
</dbReference>
<feature type="transmembrane region" description="Helical" evidence="5">
    <location>
        <begin position="268"/>
        <end position="288"/>
    </location>
</feature>
<feature type="transmembrane region" description="Helical" evidence="5">
    <location>
        <begin position="172"/>
        <end position="191"/>
    </location>
</feature>
<dbReference type="KEGG" id="man:A11S_1914"/>
<feature type="transmembrane region" description="Helical" evidence="5">
    <location>
        <begin position="73"/>
        <end position="93"/>
    </location>
</feature>
<reference evidence="7 8" key="1">
    <citation type="journal article" date="2013" name="ISME J.">
        <title>By their genes ye shall know them: genomic signatures of predatory bacteria.</title>
        <authorList>
            <person name="Pasternak Z."/>
            <person name="Pietrokovski S."/>
            <person name="Rotem O."/>
            <person name="Gophna U."/>
            <person name="Lurie-Weinberger M.N."/>
            <person name="Jurkevitch E."/>
        </authorList>
    </citation>
    <scope>NUCLEOTIDE SEQUENCE [LARGE SCALE GENOMIC DNA]</scope>
    <source>
        <strain evidence="7">EPB</strain>
    </source>
</reference>
<dbReference type="PANTHER" id="PTHR10846">
    <property type="entry name" value="SODIUM/POTASSIUM/CALCIUM EXCHANGER"/>
    <property type="match status" value="1"/>
</dbReference>
<dbReference type="GO" id="GO:0008273">
    <property type="term" value="F:calcium, potassium:sodium antiporter activity"/>
    <property type="evidence" value="ECO:0007669"/>
    <property type="project" value="TreeGrafter"/>
</dbReference>
<keyword evidence="2 5" id="KW-0812">Transmembrane</keyword>
<dbReference type="NCBIfam" id="TIGR00367">
    <property type="entry name" value="calcium/sodium antiporter"/>
    <property type="match status" value="1"/>
</dbReference>
<dbReference type="PATRIC" id="fig|349215.9.peg.1857"/>
<dbReference type="Proteomes" id="UP000011932">
    <property type="component" value="Chromosome"/>
</dbReference>